<dbReference type="Proteomes" id="UP001226434">
    <property type="component" value="Unassembled WGS sequence"/>
</dbReference>
<evidence type="ECO:0000313" key="1">
    <source>
        <dbReference type="EMBL" id="MDI3320937.1"/>
    </source>
</evidence>
<reference evidence="1 2" key="1">
    <citation type="submission" date="2023-05" db="EMBL/GenBank/DDBJ databases">
        <title>Genome sequence of Pinibacter sp. MAH-24.</title>
        <authorList>
            <person name="Huq M.A."/>
        </authorList>
    </citation>
    <scope>NUCLEOTIDE SEQUENCE [LARGE SCALE GENOMIC DNA]</scope>
    <source>
        <strain evidence="1 2">MAH-24</strain>
    </source>
</reference>
<gene>
    <name evidence="1" type="ORF">QJ048_14190</name>
</gene>
<evidence type="ECO:0000313" key="2">
    <source>
        <dbReference type="Proteomes" id="UP001226434"/>
    </source>
</evidence>
<keyword evidence="2" id="KW-1185">Reference proteome</keyword>
<sequence>MKKILLTLVATIATFYFLACKKIIDQINKNPTQTFQFCDIKKFKIWYRDSYYEFTVYYNKAGQPKDVVGKYPDIPGNFAENDQHFRYDKQSRLTDWLVEPAGQQHAWLWHTYHYLSPTKVVDTLYNCWYYDSYITDSHPPYNSALTNTRYLNFDNSGRISTVTDPVSNYTQFFLYDANGNSNMYSAYDSAINIRRTNKIWMFVSLDYSLHNPTALPWGTYHFEYNPYLLPASWTFSDPYGGPFMSSFAANKMEIEYDCNGVPKYY</sequence>
<accession>A0ABT6REG6</accession>
<protein>
    <recommendedName>
        <fullName evidence="3">RHS repeat-associated core domain-containing protein</fullName>
    </recommendedName>
</protein>
<dbReference type="RefSeq" id="WP_282335039.1">
    <property type="nucleotide sequence ID" value="NZ_JASBRG010000007.1"/>
</dbReference>
<name>A0ABT6REG6_9BACT</name>
<comment type="caution">
    <text evidence="1">The sequence shown here is derived from an EMBL/GenBank/DDBJ whole genome shotgun (WGS) entry which is preliminary data.</text>
</comment>
<evidence type="ECO:0008006" key="3">
    <source>
        <dbReference type="Google" id="ProtNLM"/>
    </source>
</evidence>
<dbReference type="EMBL" id="JASBRG010000007">
    <property type="protein sequence ID" value="MDI3320937.1"/>
    <property type="molecule type" value="Genomic_DNA"/>
</dbReference>
<organism evidence="1 2">
    <name type="scientific">Pinibacter soli</name>
    <dbReference type="NCBI Taxonomy" id="3044211"/>
    <lineage>
        <taxon>Bacteria</taxon>
        <taxon>Pseudomonadati</taxon>
        <taxon>Bacteroidota</taxon>
        <taxon>Chitinophagia</taxon>
        <taxon>Chitinophagales</taxon>
        <taxon>Chitinophagaceae</taxon>
        <taxon>Pinibacter</taxon>
    </lineage>
</organism>
<proteinExistence type="predicted"/>